<dbReference type="InterPro" id="IPR036388">
    <property type="entry name" value="WH-like_DNA-bd_sf"/>
</dbReference>
<evidence type="ECO:0000313" key="5">
    <source>
        <dbReference type="Proteomes" id="UP000244810"/>
    </source>
</evidence>
<comment type="caution">
    <text evidence="4">The sequence shown here is derived from an EMBL/GenBank/DDBJ whole genome shotgun (WGS) entry which is preliminary data.</text>
</comment>
<evidence type="ECO:0000256" key="1">
    <source>
        <dbReference type="ARBA" id="ARBA00023015"/>
    </source>
</evidence>
<dbReference type="InterPro" id="IPR013196">
    <property type="entry name" value="HTH_11"/>
</dbReference>
<organism evidence="4 5">
    <name type="scientific">Pararhodobacter aggregans</name>
    <dbReference type="NCBI Taxonomy" id="404875"/>
    <lineage>
        <taxon>Bacteria</taxon>
        <taxon>Pseudomonadati</taxon>
        <taxon>Pseudomonadota</taxon>
        <taxon>Alphaproteobacteria</taxon>
        <taxon>Rhodobacterales</taxon>
        <taxon>Paracoccaceae</taxon>
        <taxon>Pararhodobacter</taxon>
    </lineage>
</organism>
<gene>
    <name evidence="4" type="ORF">DDE23_11580</name>
</gene>
<accession>A0A2T7URU7</accession>
<dbReference type="Proteomes" id="UP000244810">
    <property type="component" value="Unassembled WGS sequence"/>
</dbReference>
<dbReference type="PROSITE" id="PS51000">
    <property type="entry name" value="HTH_DEOR_2"/>
    <property type="match status" value="1"/>
</dbReference>
<reference evidence="4 5" key="1">
    <citation type="journal article" date="2011" name="Syst. Appl. Microbiol.">
        <title>Defluviimonas denitrificans gen. nov., sp. nov., and Pararhodobacter aggregans gen. nov., sp. nov., non-phototrophic Rhodobacteraceae from the biofilter of a marine aquaculture.</title>
        <authorList>
            <person name="Foesel B.U."/>
            <person name="Drake H.L."/>
            <person name="Schramm A."/>
        </authorList>
    </citation>
    <scope>NUCLEOTIDE SEQUENCE [LARGE SCALE GENOMIC DNA]</scope>
    <source>
        <strain evidence="4 5">D1-19</strain>
    </source>
</reference>
<dbReference type="GO" id="GO:0003700">
    <property type="term" value="F:DNA-binding transcription factor activity"/>
    <property type="evidence" value="ECO:0007669"/>
    <property type="project" value="InterPro"/>
</dbReference>
<dbReference type="OrthoDB" id="7173212at2"/>
<evidence type="ECO:0000256" key="2">
    <source>
        <dbReference type="ARBA" id="ARBA00023163"/>
    </source>
</evidence>
<dbReference type="AlphaFoldDB" id="A0A2T7URU7"/>
<dbReference type="RefSeq" id="WP_107753894.1">
    <property type="nucleotide sequence ID" value="NZ_QBKF01000011.1"/>
</dbReference>
<keyword evidence="1" id="KW-0805">Transcription regulation</keyword>
<proteinExistence type="predicted"/>
<name>A0A2T7URU7_9RHOB</name>
<keyword evidence="5" id="KW-1185">Reference proteome</keyword>
<evidence type="ECO:0000259" key="3">
    <source>
        <dbReference type="PROSITE" id="PS51000"/>
    </source>
</evidence>
<dbReference type="PANTHER" id="PTHR34580:SF1">
    <property type="entry name" value="PROTEIN PAFC"/>
    <property type="match status" value="1"/>
</dbReference>
<dbReference type="InterPro" id="IPR001034">
    <property type="entry name" value="DeoR_HTH"/>
</dbReference>
<dbReference type="SUPFAM" id="SSF46785">
    <property type="entry name" value="Winged helix' DNA-binding domain"/>
    <property type="match status" value="1"/>
</dbReference>
<evidence type="ECO:0000313" key="4">
    <source>
        <dbReference type="EMBL" id="PVE47473.1"/>
    </source>
</evidence>
<dbReference type="PANTHER" id="PTHR34580">
    <property type="match status" value="1"/>
</dbReference>
<dbReference type="InterPro" id="IPR026881">
    <property type="entry name" value="WYL_dom"/>
</dbReference>
<dbReference type="Pfam" id="PF08279">
    <property type="entry name" value="HTH_11"/>
    <property type="match status" value="1"/>
</dbReference>
<keyword evidence="2" id="KW-0804">Transcription</keyword>
<dbReference type="InterPro" id="IPR051534">
    <property type="entry name" value="CBASS_pafABC_assoc_protein"/>
</dbReference>
<feature type="domain" description="HTH deoR-type" evidence="3">
    <location>
        <begin position="3"/>
        <end position="58"/>
    </location>
</feature>
<dbReference type="EMBL" id="QDDR01000005">
    <property type="protein sequence ID" value="PVE47473.1"/>
    <property type="molecule type" value="Genomic_DNA"/>
</dbReference>
<dbReference type="InterPro" id="IPR036390">
    <property type="entry name" value="WH_DNA-bd_sf"/>
</dbReference>
<dbReference type="PROSITE" id="PS52050">
    <property type="entry name" value="WYL"/>
    <property type="match status" value="1"/>
</dbReference>
<dbReference type="Gene3D" id="1.10.10.10">
    <property type="entry name" value="Winged helix-like DNA-binding domain superfamily/Winged helix DNA-binding domain"/>
    <property type="match status" value="1"/>
</dbReference>
<sequence>MNTRARQDQLIRHLRRNGLTTIGTLAQTVGASRRTVLRDLSCLRDEGYLIHSEPGPGGGLQLDPQAARSGPRLSVSEVFALIVTVSAMQIARDVPFAELADSGLAKIEKNLPPDQLRDLRALLEGLHVGRLSPLQDLSDRGAMDPALLPCFETAFLDRQPLTFDYRDAKGRATRRLAEPQAMLILPPLWYLVGWDRERADFRHFRMDRIARPEIAPGPPFRRRRVPFEADVCPFMELTPRP</sequence>
<protein>
    <submittedName>
        <fullName evidence="4">ArsR family transcriptional regulator</fullName>
    </submittedName>
</protein>
<dbReference type="Pfam" id="PF13280">
    <property type="entry name" value="WYL"/>
    <property type="match status" value="1"/>
</dbReference>